<dbReference type="EMBL" id="LORN02000015">
    <property type="protein sequence ID" value="PNN20751.1"/>
    <property type="molecule type" value="Genomic_DNA"/>
</dbReference>
<dbReference type="RefSeq" id="WP_002445379.1">
    <property type="nucleotide sequence ID" value="NZ_CAJCFW010000017.1"/>
</dbReference>
<evidence type="ECO:0000313" key="2">
    <source>
        <dbReference type="Proteomes" id="UP000053523"/>
    </source>
</evidence>
<reference evidence="1 2" key="1">
    <citation type="submission" date="2017-12" db="EMBL/GenBank/DDBJ databases">
        <title>FDA dAtabase for Regulatory Grade micrObial Sequences (FDA-ARGOS): Supporting development and validation of Infectious Disease Dx tests.</title>
        <authorList>
            <person name="Hoffmann M."/>
            <person name="Allard M."/>
            <person name="Evans P."/>
            <person name="Brown E."/>
            <person name="Tallon L."/>
            <person name="Sadzewicz L."/>
            <person name="Sengamalay N."/>
            <person name="Ott S."/>
            <person name="Godinez A."/>
            <person name="Nagaraj S."/>
            <person name="Vavikolanu K."/>
            <person name="Aluvathingal J."/>
            <person name="Nadendla S."/>
            <person name="Sichtig H."/>
        </authorList>
    </citation>
    <scope>NUCLEOTIDE SEQUENCE [LARGE SCALE GENOMIC DNA]</scope>
    <source>
        <strain evidence="1 2">FDAARGOS_148</strain>
    </source>
</reference>
<name>A0A2K0A6V7_STAHA</name>
<organism evidence="1 2">
    <name type="scientific">Staphylococcus haemolyticus</name>
    <dbReference type="NCBI Taxonomy" id="1283"/>
    <lineage>
        <taxon>Bacteria</taxon>
        <taxon>Bacillati</taxon>
        <taxon>Bacillota</taxon>
        <taxon>Bacilli</taxon>
        <taxon>Bacillales</taxon>
        <taxon>Staphylococcaceae</taxon>
        <taxon>Staphylococcus</taxon>
    </lineage>
</organism>
<accession>A0A2K0A6V7</accession>
<protein>
    <submittedName>
        <fullName evidence="1">Uncharacterized protein</fullName>
    </submittedName>
</protein>
<dbReference type="GeneID" id="58091696"/>
<comment type="caution">
    <text evidence="1">The sequence shown here is derived from an EMBL/GenBank/DDBJ whole genome shotgun (WGS) entry which is preliminary data.</text>
</comment>
<proteinExistence type="predicted"/>
<sequence length="202" mass="23890">MPRFNSNVTSKKRKKNVHVEIVNKDFLPTRNEFETDKVEIELRNAEVKEVVFFNEEVKYSKQNNDLKFTNFISDFTQQNQINAITHFSENISIVKNNPDEATNINYDERMLSILSLYTQQDIRNIKGLMKTDIRGLLDVQEGLRVYWYYDLIDNEIKIVCIDPQHLVLPSQHGKMNKDKMMITTYQSVTNSKKHCISRYFIN</sequence>
<dbReference type="AlphaFoldDB" id="A0A2K0A6V7"/>
<gene>
    <name evidence="1" type="ORF">AL503_008120</name>
</gene>
<dbReference type="Proteomes" id="UP000053523">
    <property type="component" value="Unassembled WGS sequence"/>
</dbReference>
<evidence type="ECO:0000313" key="1">
    <source>
        <dbReference type="EMBL" id="PNN20751.1"/>
    </source>
</evidence>